<feature type="domain" description="Glycosyl hydrolases family 22 (GH22)" evidence="5">
    <location>
        <begin position="98"/>
        <end position="116"/>
    </location>
</feature>
<dbReference type="PROSITE" id="PS00128">
    <property type="entry name" value="GLYCOSYL_HYDROL_F22_1"/>
    <property type="match status" value="1"/>
</dbReference>
<protein>
    <submittedName>
        <fullName evidence="7">Lysozyme C-like</fullName>
    </submittedName>
</protein>
<dbReference type="PROSITE" id="PS51348">
    <property type="entry name" value="GLYCOSYL_HYDROL_F22_2"/>
    <property type="match status" value="1"/>
</dbReference>
<evidence type="ECO:0000256" key="3">
    <source>
        <dbReference type="RuleBase" id="RU004440"/>
    </source>
</evidence>
<dbReference type="PRINTS" id="PR00137">
    <property type="entry name" value="LYSOZYME"/>
</dbReference>
<dbReference type="CDD" id="cd16897">
    <property type="entry name" value="LYZ_C"/>
    <property type="match status" value="1"/>
</dbReference>
<dbReference type="SUPFAM" id="SSF53955">
    <property type="entry name" value="Lysozyme-like"/>
    <property type="match status" value="1"/>
</dbReference>
<dbReference type="InterPro" id="IPR023346">
    <property type="entry name" value="Lysozyme-like_dom_sf"/>
</dbReference>
<reference evidence="7" key="1">
    <citation type="submission" date="2025-08" db="UniProtKB">
        <authorList>
            <consortium name="RefSeq"/>
        </authorList>
    </citation>
    <scope>IDENTIFICATION</scope>
    <source>
        <tissue evidence="7">Liver</tissue>
    </source>
</reference>
<dbReference type="PANTHER" id="PTHR11407">
    <property type="entry name" value="LYSOZYME C"/>
    <property type="match status" value="1"/>
</dbReference>
<dbReference type="Proteomes" id="UP000695026">
    <property type="component" value="Unplaced"/>
</dbReference>
<dbReference type="Pfam" id="PF00062">
    <property type="entry name" value="Lys"/>
    <property type="match status" value="1"/>
</dbReference>
<dbReference type="GeneID" id="103053687"/>
<accession>A0A9F2QYN9</accession>
<keyword evidence="6" id="KW-1185">Reference proteome</keyword>
<evidence type="ECO:0000259" key="5">
    <source>
        <dbReference type="PROSITE" id="PS00128"/>
    </source>
</evidence>
<evidence type="ECO:0000256" key="2">
    <source>
        <dbReference type="ARBA" id="ARBA00023157"/>
    </source>
</evidence>
<dbReference type="KEGG" id="pbi:103053687"/>
<gene>
    <name evidence="7" type="primary">LOC103053687</name>
</gene>
<evidence type="ECO:0000313" key="7">
    <source>
        <dbReference type="RefSeq" id="XP_007430876.2"/>
    </source>
</evidence>
<dbReference type="SMART" id="SM00263">
    <property type="entry name" value="LYZ1"/>
    <property type="match status" value="1"/>
</dbReference>
<keyword evidence="2" id="KW-1015">Disulfide bond</keyword>
<keyword evidence="4" id="KW-0732">Signal</keyword>
<evidence type="ECO:0000313" key="6">
    <source>
        <dbReference type="Proteomes" id="UP000695026"/>
    </source>
</evidence>
<evidence type="ECO:0000256" key="1">
    <source>
        <dbReference type="ARBA" id="ARBA00010859"/>
    </source>
</evidence>
<comment type="similarity">
    <text evidence="1 3">Belongs to the glycosyl hydrolase 22 family.</text>
</comment>
<organism evidence="6 7">
    <name type="scientific">Python bivittatus</name>
    <name type="common">Burmese python</name>
    <name type="synonym">Python molurus bivittatus</name>
    <dbReference type="NCBI Taxonomy" id="176946"/>
    <lineage>
        <taxon>Eukaryota</taxon>
        <taxon>Metazoa</taxon>
        <taxon>Chordata</taxon>
        <taxon>Craniata</taxon>
        <taxon>Vertebrata</taxon>
        <taxon>Euteleostomi</taxon>
        <taxon>Lepidosauria</taxon>
        <taxon>Squamata</taxon>
        <taxon>Bifurcata</taxon>
        <taxon>Unidentata</taxon>
        <taxon>Episquamata</taxon>
        <taxon>Toxicofera</taxon>
        <taxon>Serpentes</taxon>
        <taxon>Henophidia</taxon>
        <taxon>Pythonidae</taxon>
        <taxon>Python</taxon>
    </lineage>
</organism>
<dbReference type="OrthoDB" id="17373at2759"/>
<dbReference type="FunFam" id="1.10.530.10:FF:000001">
    <property type="entry name" value="Lysozyme C"/>
    <property type="match status" value="1"/>
</dbReference>
<dbReference type="InterPro" id="IPR000974">
    <property type="entry name" value="Glyco_hydro_22_lys"/>
</dbReference>
<dbReference type="PANTHER" id="PTHR11407:SF69">
    <property type="entry name" value="LYSOZYME C, MILK ISOZYME"/>
    <property type="match status" value="1"/>
</dbReference>
<feature type="chain" id="PRO_5039891589" evidence="4">
    <location>
        <begin position="24"/>
        <end position="151"/>
    </location>
</feature>
<evidence type="ECO:0000256" key="4">
    <source>
        <dbReference type="SAM" id="SignalP"/>
    </source>
</evidence>
<dbReference type="AlphaFoldDB" id="A0A9F2QYN9"/>
<proteinExistence type="inferred from homology"/>
<dbReference type="GO" id="GO:0003796">
    <property type="term" value="F:lysozyme activity"/>
    <property type="evidence" value="ECO:0007669"/>
    <property type="project" value="InterPro"/>
</dbReference>
<name>A0A9F2QYN9_PYTBI</name>
<dbReference type="RefSeq" id="XP_007430876.2">
    <property type="nucleotide sequence ID" value="XM_007430814.2"/>
</dbReference>
<sequence>MAKMMTFLLEAALLACFVATIQTKVYGRCELAHVLKKNGMDRYEGYSLSDWICMAFYESGFDTETIDWHKGGTKDYGIFHINSGRWCKDNGTLSKVICGVACSDLLNPDLEDDIACVKKIVKDPAGMAAWHQWEKHCEDQELSKWVKGCKV</sequence>
<dbReference type="OMA" id="AWWCNNG"/>
<dbReference type="InterPro" id="IPR019799">
    <property type="entry name" value="Glyco_hydro_22_CS"/>
</dbReference>
<dbReference type="InterPro" id="IPR001916">
    <property type="entry name" value="Glyco_hydro_22"/>
</dbReference>
<dbReference type="Gene3D" id="1.10.530.10">
    <property type="match status" value="1"/>
</dbReference>
<dbReference type="PRINTS" id="PR00135">
    <property type="entry name" value="LYZLACT"/>
</dbReference>
<feature type="signal peptide" evidence="4">
    <location>
        <begin position="1"/>
        <end position="23"/>
    </location>
</feature>